<evidence type="ECO:0000313" key="3">
    <source>
        <dbReference type="EMBL" id="QJB00816.1"/>
    </source>
</evidence>
<sequence>MLDYFDYRFWLAVAGAAAVKLLTSPWHSPTRAIVTVLAAVFSAWAFTDPVLKWWNLEPDTYRNAVAAILALTGEGGMRWIINATPEKLFDMWRGRK</sequence>
<dbReference type="EMBL" id="MT144594">
    <property type="protein sequence ID" value="QJH94008.1"/>
    <property type="molecule type" value="Genomic_DNA"/>
</dbReference>
<dbReference type="EMBL" id="MT141570">
    <property type="protein sequence ID" value="QJA67406.1"/>
    <property type="molecule type" value="Genomic_DNA"/>
</dbReference>
<dbReference type="EMBL" id="MT145197">
    <property type="protein sequence ID" value="QJI05258.1"/>
    <property type="molecule type" value="Genomic_DNA"/>
</dbReference>
<dbReference type="EMBL" id="MT143701">
    <property type="protein sequence ID" value="QJB00816.1"/>
    <property type="molecule type" value="Genomic_DNA"/>
</dbReference>
<reference evidence="1" key="1">
    <citation type="submission" date="2020-03" db="EMBL/GenBank/DDBJ databases">
        <title>The deep terrestrial virosphere.</title>
        <authorList>
            <person name="Holmfeldt K."/>
            <person name="Nilsson E."/>
            <person name="Simone D."/>
            <person name="Lopez-Fernandez M."/>
            <person name="Wu X."/>
            <person name="de Brujin I."/>
            <person name="Lundin D."/>
            <person name="Andersson A."/>
            <person name="Bertilsson S."/>
            <person name="Dopson M."/>
        </authorList>
    </citation>
    <scope>NUCLEOTIDE SEQUENCE</scope>
    <source>
        <strain evidence="3">MM171A00166</strain>
        <strain evidence="5">MM415A00140</strain>
        <strain evidence="2">MM415B00227</strain>
        <strain evidence="1">TM448A00134</strain>
        <strain evidence="4">TM448B00166</strain>
    </source>
</reference>
<dbReference type="EMBL" id="MT143979">
    <property type="protein sequence ID" value="QJA44715.1"/>
    <property type="molecule type" value="Genomic_DNA"/>
</dbReference>
<proteinExistence type="predicted"/>
<organism evidence="1">
    <name type="scientific">viral metagenome</name>
    <dbReference type="NCBI Taxonomy" id="1070528"/>
    <lineage>
        <taxon>unclassified sequences</taxon>
        <taxon>metagenomes</taxon>
        <taxon>organismal metagenomes</taxon>
    </lineage>
</organism>
<evidence type="ECO:0008006" key="6">
    <source>
        <dbReference type="Google" id="ProtNLM"/>
    </source>
</evidence>
<evidence type="ECO:0000313" key="2">
    <source>
        <dbReference type="EMBL" id="QJA67406.1"/>
    </source>
</evidence>
<name>A0A6H1ZBR8_9ZZZZ</name>
<dbReference type="AlphaFoldDB" id="A0A6H1ZBR8"/>
<evidence type="ECO:0000313" key="5">
    <source>
        <dbReference type="EMBL" id="QJI05258.1"/>
    </source>
</evidence>
<protein>
    <recommendedName>
        <fullName evidence="6">Holin</fullName>
    </recommendedName>
</protein>
<evidence type="ECO:0000313" key="1">
    <source>
        <dbReference type="EMBL" id="QJA44715.1"/>
    </source>
</evidence>
<accession>A0A6H1ZBR8</accession>
<gene>
    <name evidence="3" type="ORF">MM171A00166_0059</name>
    <name evidence="5" type="ORF">MM415A00140_0008</name>
    <name evidence="2" type="ORF">MM415B00227_0068</name>
    <name evidence="1" type="ORF">TM448A00134_0049</name>
    <name evidence="4" type="ORF">TM448B00166_0052</name>
</gene>
<evidence type="ECO:0000313" key="4">
    <source>
        <dbReference type="EMBL" id="QJH94008.1"/>
    </source>
</evidence>